<comment type="similarity">
    <text evidence="1">Belongs to the PhzF family.</text>
</comment>
<evidence type="ECO:0000256" key="2">
    <source>
        <dbReference type="ARBA" id="ARBA00023235"/>
    </source>
</evidence>
<dbReference type="Proteomes" id="UP000185639">
    <property type="component" value="Unassembled WGS sequence"/>
</dbReference>
<dbReference type="AlphaFoldDB" id="A0A1N7PSN6"/>
<dbReference type="RefSeq" id="WP_076517565.1">
    <property type="nucleotide sequence ID" value="NZ_FTOH01000011.1"/>
</dbReference>
<name>A0A1N7PSN6_9GAMM</name>
<evidence type="ECO:0000313" key="5">
    <source>
        <dbReference type="Proteomes" id="UP000185639"/>
    </source>
</evidence>
<evidence type="ECO:0000256" key="3">
    <source>
        <dbReference type="PIRSR" id="PIRSR016184-1"/>
    </source>
</evidence>
<dbReference type="STRING" id="484498.SAMN05421686_11144"/>
<dbReference type="InterPro" id="IPR003719">
    <property type="entry name" value="Phenazine_PhzF-like"/>
</dbReference>
<evidence type="ECO:0000256" key="1">
    <source>
        <dbReference type="ARBA" id="ARBA00008270"/>
    </source>
</evidence>
<keyword evidence="2" id="KW-0413">Isomerase</keyword>
<proteinExistence type="inferred from homology"/>
<dbReference type="PIRSF" id="PIRSF016184">
    <property type="entry name" value="PhzC_PhzF"/>
    <property type="match status" value="1"/>
</dbReference>
<keyword evidence="5" id="KW-1185">Reference proteome</keyword>
<evidence type="ECO:0000313" key="4">
    <source>
        <dbReference type="EMBL" id="SIT13634.1"/>
    </source>
</evidence>
<accession>A0A1N7PSN6</accession>
<dbReference type="PANTHER" id="PTHR13774:SF17">
    <property type="entry name" value="PHENAZINE BIOSYNTHESIS-LIKE DOMAIN-CONTAINING PROTEIN"/>
    <property type="match status" value="1"/>
</dbReference>
<reference evidence="5" key="1">
    <citation type="submission" date="2017-01" db="EMBL/GenBank/DDBJ databases">
        <authorList>
            <person name="Varghese N."/>
            <person name="Submissions S."/>
        </authorList>
    </citation>
    <scope>NUCLEOTIDE SEQUENCE [LARGE SCALE GENOMIC DNA]</scope>
    <source>
        <strain evidence="5">DSM 24913</strain>
    </source>
</reference>
<dbReference type="EMBL" id="FTOH01000011">
    <property type="protein sequence ID" value="SIT13634.1"/>
    <property type="molecule type" value="Genomic_DNA"/>
</dbReference>
<dbReference type="SUPFAM" id="SSF54506">
    <property type="entry name" value="Diaminopimelate epimerase-like"/>
    <property type="match status" value="1"/>
</dbReference>
<protein>
    <submittedName>
        <fullName evidence="4">Phenazine biosynthesis protein PhzF family</fullName>
    </submittedName>
</protein>
<sequence length="264" mass="28776">MPCPLYIVDAFTSGPFTGNPAAVCILTGRESPQWMQNVAAEMNLSETAFTWHLQTNEWVLRWFTPGCEVNLCGHATLATAHVLWQRGVGRDMIDFRTRSGLLSATRKEHVIRLELPADLPVELPPHMQDSIAGLLGVQAEWIGRGGEDVLVVFKQANDVRELQPDLVLLKTLPFRGLIVTAPGDEDGVDCVSRFFAPAAGIPEDPVTGSAHCLLAVYWGQRLGRTILRGYQASTRTGIVVMELSGSRVILSGLAKTVLTGEFNG</sequence>
<gene>
    <name evidence="4" type="ORF">SAMN05421686_11144</name>
</gene>
<dbReference type="OrthoDB" id="9788221at2"/>
<dbReference type="NCBIfam" id="TIGR00654">
    <property type="entry name" value="PhzF_family"/>
    <property type="match status" value="1"/>
</dbReference>
<dbReference type="PANTHER" id="PTHR13774">
    <property type="entry name" value="PHENAZINE BIOSYNTHESIS PROTEIN"/>
    <property type="match status" value="1"/>
</dbReference>
<organism evidence="4 5">
    <name type="scientific">Thalassolituus maritimus</name>
    <dbReference type="NCBI Taxonomy" id="484498"/>
    <lineage>
        <taxon>Bacteria</taxon>
        <taxon>Pseudomonadati</taxon>
        <taxon>Pseudomonadota</taxon>
        <taxon>Gammaproteobacteria</taxon>
        <taxon>Oceanospirillales</taxon>
        <taxon>Oceanospirillaceae</taxon>
        <taxon>Thalassolituus</taxon>
    </lineage>
</organism>
<dbReference type="GO" id="GO:0016853">
    <property type="term" value="F:isomerase activity"/>
    <property type="evidence" value="ECO:0007669"/>
    <property type="project" value="UniProtKB-KW"/>
</dbReference>
<dbReference type="Gene3D" id="3.10.310.10">
    <property type="entry name" value="Diaminopimelate Epimerase, Chain A, domain 1"/>
    <property type="match status" value="2"/>
</dbReference>
<dbReference type="Pfam" id="PF02567">
    <property type="entry name" value="PhzC-PhzF"/>
    <property type="match status" value="1"/>
</dbReference>
<feature type="active site" evidence="3">
    <location>
        <position position="46"/>
    </location>
</feature>
<dbReference type="GO" id="GO:0005737">
    <property type="term" value="C:cytoplasm"/>
    <property type="evidence" value="ECO:0007669"/>
    <property type="project" value="TreeGrafter"/>
</dbReference>